<gene>
    <name evidence="1" type="ORF">BU204_22110</name>
</gene>
<dbReference type="STRING" id="1912961.BU204_22110"/>
<dbReference type="Pfam" id="PF10824">
    <property type="entry name" value="T7SS_ESX_EspC"/>
    <property type="match status" value="1"/>
</dbReference>
<evidence type="ECO:0008006" key="3">
    <source>
        <dbReference type="Google" id="ProtNLM"/>
    </source>
</evidence>
<keyword evidence="2" id="KW-1185">Reference proteome</keyword>
<dbReference type="Proteomes" id="UP000185596">
    <property type="component" value="Unassembled WGS sequence"/>
</dbReference>
<dbReference type="InterPro" id="IPR022536">
    <property type="entry name" value="EspC"/>
</dbReference>
<dbReference type="EMBL" id="MSIE01000042">
    <property type="protein sequence ID" value="OLF15342.1"/>
    <property type="molecule type" value="Genomic_DNA"/>
</dbReference>
<dbReference type="SUPFAM" id="SSF140453">
    <property type="entry name" value="EsxAB dimer-like"/>
    <property type="match status" value="1"/>
</dbReference>
<organism evidence="1 2">
    <name type="scientific">Actinophytocola xanthii</name>
    <dbReference type="NCBI Taxonomy" id="1912961"/>
    <lineage>
        <taxon>Bacteria</taxon>
        <taxon>Bacillati</taxon>
        <taxon>Actinomycetota</taxon>
        <taxon>Actinomycetes</taxon>
        <taxon>Pseudonocardiales</taxon>
        <taxon>Pseudonocardiaceae</taxon>
    </lineage>
</organism>
<dbReference type="GO" id="GO:0009306">
    <property type="term" value="P:protein secretion"/>
    <property type="evidence" value="ECO:0007669"/>
    <property type="project" value="InterPro"/>
</dbReference>
<comment type="caution">
    <text evidence="1">The sequence shown here is derived from an EMBL/GenBank/DDBJ whole genome shotgun (WGS) entry which is preliminary data.</text>
</comment>
<sequence length="370" mass="39798">MQPGALRQLAAQVDRAREDVVAARTHLAKIQEFQGGEGVVGRLTGGHRDVYNALDSWLGELAHPTLSSVAQAVRDSAAYYERTDQTSAQRLDAAYPAADAAEQRKQTGYISGPGAPAEFQDVQEPRGRLSKIKDYREELNGDYDWWDAFSPMTAIGAALEAVSHVAVWLQALDRPIDPWDEIVKPWVGDWAGLRAAADVLNDVRWALNDVGINIQWASQGCQAVWRGNAGDGAAVYLMRLVTPFEQAHEQLREIVDQYRLASEEMVRMRDAVVNILKGVGDAAIEAAGSAWVAGGAAATGVGAPIAVFAGALSAYNVYRVVDGIKEMFGLIGQMDTVIKVVEAAQTNYGSVHHAGTGLPSLPTAPLDPPK</sequence>
<dbReference type="AlphaFoldDB" id="A0A1Q8CLU9"/>
<name>A0A1Q8CLU9_9PSEU</name>
<dbReference type="InterPro" id="IPR036689">
    <property type="entry name" value="ESAT-6-like_sf"/>
</dbReference>
<evidence type="ECO:0000313" key="2">
    <source>
        <dbReference type="Proteomes" id="UP000185596"/>
    </source>
</evidence>
<evidence type="ECO:0000313" key="1">
    <source>
        <dbReference type="EMBL" id="OLF15342.1"/>
    </source>
</evidence>
<reference evidence="1 2" key="1">
    <citation type="submission" date="2016-12" db="EMBL/GenBank/DDBJ databases">
        <title>The draft genome sequence of Actinophytocola sp. 11-183.</title>
        <authorList>
            <person name="Wang W."/>
            <person name="Yuan L."/>
        </authorList>
    </citation>
    <scope>NUCLEOTIDE SEQUENCE [LARGE SCALE GENOMIC DNA]</scope>
    <source>
        <strain evidence="1 2">11-183</strain>
    </source>
</reference>
<accession>A0A1Q8CLU9</accession>
<proteinExistence type="predicted"/>
<protein>
    <recommendedName>
        <fullName evidence="3">WXG100 family type VII secretion target</fullName>
    </recommendedName>
</protein>